<gene>
    <name evidence="2" type="ORF">SAMN05660706_10326</name>
</gene>
<dbReference type="EMBL" id="FOYM01000003">
    <property type="protein sequence ID" value="SFQ97988.1"/>
    <property type="molecule type" value="Genomic_DNA"/>
</dbReference>
<dbReference type="Proteomes" id="UP000199584">
    <property type="component" value="Unassembled WGS sequence"/>
</dbReference>
<dbReference type="STRING" id="39060.SAMN05660706_10326"/>
<dbReference type="AlphaFoldDB" id="A0A1I6CXP4"/>
<keyword evidence="1" id="KW-0812">Transmembrane</keyword>
<keyword evidence="1" id="KW-1133">Transmembrane helix</keyword>
<proteinExistence type="predicted"/>
<evidence type="ECO:0000313" key="2">
    <source>
        <dbReference type="EMBL" id="SFQ97988.1"/>
    </source>
</evidence>
<dbReference type="RefSeq" id="WP_092481887.1">
    <property type="nucleotide sequence ID" value="NZ_FOYM01000003.1"/>
</dbReference>
<dbReference type="InterPro" id="IPR032820">
    <property type="entry name" value="ATPase_put"/>
</dbReference>
<dbReference type="Pfam" id="PF09527">
    <property type="entry name" value="ATPase_gene1"/>
    <property type="match status" value="1"/>
</dbReference>
<organism evidence="2 3">
    <name type="scientific">Desulfoscipio geothermicus DSM 3669</name>
    <dbReference type="NCBI Taxonomy" id="1121426"/>
    <lineage>
        <taxon>Bacteria</taxon>
        <taxon>Bacillati</taxon>
        <taxon>Bacillota</taxon>
        <taxon>Clostridia</taxon>
        <taxon>Eubacteriales</taxon>
        <taxon>Desulfallaceae</taxon>
        <taxon>Desulfoscipio</taxon>
    </lineage>
</organism>
<feature type="transmembrane region" description="Helical" evidence="1">
    <location>
        <begin position="47"/>
        <end position="66"/>
    </location>
</feature>
<evidence type="ECO:0000256" key="1">
    <source>
        <dbReference type="SAM" id="Phobius"/>
    </source>
</evidence>
<feature type="transmembrane region" description="Helical" evidence="1">
    <location>
        <begin position="12"/>
        <end position="35"/>
    </location>
</feature>
<name>A0A1I6CXP4_9FIRM</name>
<protein>
    <submittedName>
        <fullName evidence="2">Putative F0F1-ATPase subunit Ca2+/Mg2+ transporter</fullName>
    </submittedName>
</protein>
<accession>A0A1I6CXP4</accession>
<sequence>MEKPKTRKNGALTAIAVTTTIGTELAVTTLLGFYGGRLLDERLGTEPWLLVAGVLTGVGVGIFGIIQTMQRFFKS</sequence>
<keyword evidence="1" id="KW-0472">Membrane</keyword>
<reference evidence="3" key="1">
    <citation type="submission" date="2016-10" db="EMBL/GenBank/DDBJ databases">
        <authorList>
            <person name="Varghese N."/>
            <person name="Submissions S."/>
        </authorList>
    </citation>
    <scope>NUCLEOTIDE SEQUENCE [LARGE SCALE GENOMIC DNA]</scope>
    <source>
        <strain evidence="3">DSM 3669</strain>
    </source>
</reference>
<dbReference type="OrthoDB" id="1683450at2"/>
<keyword evidence="3" id="KW-1185">Reference proteome</keyword>
<evidence type="ECO:0000313" key="3">
    <source>
        <dbReference type="Proteomes" id="UP000199584"/>
    </source>
</evidence>